<dbReference type="Proteomes" id="UP000219353">
    <property type="component" value="Unassembled WGS sequence"/>
</dbReference>
<dbReference type="OrthoDB" id="5770366at2"/>
<dbReference type="AlphaFoldDB" id="A0A285JHK7"/>
<gene>
    <name evidence="1" type="ORF">SAMN06297280_3446</name>
</gene>
<proteinExistence type="predicted"/>
<accession>A0A285JHK7</accession>
<reference evidence="2" key="1">
    <citation type="submission" date="2017-09" db="EMBL/GenBank/DDBJ databases">
        <authorList>
            <person name="Varghese N."/>
            <person name="Submissions S."/>
        </authorList>
    </citation>
    <scope>NUCLEOTIDE SEQUENCE [LARGE SCALE GENOMIC DNA]</scope>
    <source>
        <strain evidence="2">CGMCC 1.12461</strain>
    </source>
</reference>
<sequence length="106" mass="11969">MPYCHTAFQIVKPEQVESLLTAFAQECFIGGHAAYQLDDGSFSIDAGENDVRAIYDEDNTAIKFFCRYKRDMRFYDNKLQTFAAKHGIDTTLTCLQLNSNSGVTIL</sequence>
<dbReference type="EMBL" id="OBEB01000008">
    <property type="protein sequence ID" value="SNY58611.1"/>
    <property type="molecule type" value="Genomic_DNA"/>
</dbReference>
<evidence type="ECO:0000313" key="1">
    <source>
        <dbReference type="EMBL" id="SNY58611.1"/>
    </source>
</evidence>
<name>A0A285JHK7_9GAMM</name>
<keyword evidence="2" id="KW-1185">Reference proteome</keyword>
<evidence type="ECO:0000313" key="2">
    <source>
        <dbReference type="Proteomes" id="UP000219353"/>
    </source>
</evidence>
<protein>
    <submittedName>
        <fullName evidence="1">Uncharacterized protein</fullName>
    </submittedName>
</protein>
<organism evidence="1 2">
    <name type="scientific">Arsukibacterium tuosuense</name>
    <dbReference type="NCBI Taxonomy" id="1323745"/>
    <lineage>
        <taxon>Bacteria</taxon>
        <taxon>Pseudomonadati</taxon>
        <taxon>Pseudomonadota</taxon>
        <taxon>Gammaproteobacteria</taxon>
        <taxon>Chromatiales</taxon>
        <taxon>Chromatiaceae</taxon>
        <taxon>Arsukibacterium</taxon>
    </lineage>
</organism>